<gene>
    <name evidence="5" type="primary">fmt</name>
    <name evidence="8" type="ORF">GF339_00865</name>
</gene>
<dbReference type="SUPFAM" id="SSF50486">
    <property type="entry name" value="FMT C-terminal domain-like"/>
    <property type="match status" value="1"/>
</dbReference>
<comment type="function">
    <text evidence="5">Attaches a formyl group to the free amino group of methionyl-tRNA(fMet). The formyl group appears to play a dual role in the initiator identity of N-formylmethionyl-tRNA by promoting its recognition by IF2 and preventing the misappropriation of this tRNA by the elongation apparatus.</text>
</comment>
<dbReference type="InterPro" id="IPR011034">
    <property type="entry name" value="Formyl_transferase-like_C_sf"/>
</dbReference>
<dbReference type="EMBL" id="WJJP01000023">
    <property type="protein sequence ID" value="MBD3323100.1"/>
    <property type="molecule type" value="Genomic_DNA"/>
</dbReference>
<evidence type="ECO:0000259" key="6">
    <source>
        <dbReference type="Pfam" id="PF00551"/>
    </source>
</evidence>
<feature type="domain" description="Formyl transferase C-terminal" evidence="7">
    <location>
        <begin position="204"/>
        <end position="305"/>
    </location>
</feature>
<dbReference type="PANTHER" id="PTHR11138:SF5">
    <property type="entry name" value="METHIONYL-TRNA FORMYLTRANSFERASE, MITOCHONDRIAL"/>
    <property type="match status" value="1"/>
</dbReference>
<evidence type="ECO:0000259" key="7">
    <source>
        <dbReference type="Pfam" id="PF02911"/>
    </source>
</evidence>
<comment type="caution">
    <text evidence="8">The sequence shown here is derived from an EMBL/GenBank/DDBJ whole genome shotgun (WGS) entry which is preliminary data.</text>
</comment>
<accession>A0A9D5Q421</accession>
<evidence type="ECO:0000256" key="2">
    <source>
        <dbReference type="ARBA" id="ARBA00012261"/>
    </source>
</evidence>
<dbReference type="InterPro" id="IPR005794">
    <property type="entry name" value="Fmt"/>
</dbReference>
<dbReference type="InterPro" id="IPR036477">
    <property type="entry name" value="Formyl_transf_N_sf"/>
</dbReference>
<dbReference type="Pfam" id="PF00551">
    <property type="entry name" value="Formyl_trans_N"/>
    <property type="match status" value="1"/>
</dbReference>
<evidence type="ECO:0000256" key="1">
    <source>
        <dbReference type="ARBA" id="ARBA00010699"/>
    </source>
</evidence>
<feature type="binding site" evidence="5">
    <location>
        <begin position="109"/>
        <end position="112"/>
    </location>
    <ligand>
        <name>(6S)-5,6,7,8-tetrahydrofolate</name>
        <dbReference type="ChEBI" id="CHEBI:57453"/>
    </ligand>
</feature>
<comment type="catalytic activity">
    <reaction evidence="5">
        <text>L-methionyl-tRNA(fMet) + (6R)-10-formyltetrahydrofolate = N-formyl-L-methionyl-tRNA(fMet) + (6S)-5,6,7,8-tetrahydrofolate + H(+)</text>
        <dbReference type="Rhea" id="RHEA:24380"/>
        <dbReference type="Rhea" id="RHEA-COMP:9952"/>
        <dbReference type="Rhea" id="RHEA-COMP:9953"/>
        <dbReference type="ChEBI" id="CHEBI:15378"/>
        <dbReference type="ChEBI" id="CHEBI:57453"/>
        <dbReference type="ChEBI" id="CHEBI:78530"/>
        <dbReference type="ChEBI" id="CHEBI:78844"/>
        <dbReference type="ChEBI" id="CHEBI:195366"/>
        <dbReference type="EC" id="2.1.2.9"/>
    </reaction>
</comment>
<dbReference type="GO" id="GO:0005829">
    <property type="term" value="C:cytosol"/>
    <property type="evidence" value="ECO:0007669"/>
    <property type="project" value="TreeGrafter"/>
</dbReference>
<dbReference type="InterPro" id="IPR005793">
    <property type="entry name" value="Formyl_trans_C"/>
</dbReference>
<dbReference type="Pfam" id="PF02911">
    <property type="entry name" value="Formyl_trans_C"/>
    <property type="match status" value="1"/>
</dbReference>
<name>A0A9D5Q421_9BACT</name>
<evidence type="ECO:0000313" key="9">
    <source>
        <dbReference type="Proteomes" id="UP000649604"/>
    </source>
</evidence>
<evidence type="ECO:0000256" key="5">
    <source>
        <dbReference type="HAMAP-Rule" id="MF_00182"/>
    </source>
</evidence>
<reference evidence="8" key="1">
    <citation type="submission" date="2019-11" db="EMBL/GenBank/DDBJ databases">
        <title>Microbial mats filling the niche in hypersaline microbial mats.</title>
        <authorList>
            <person name="Wong H.L."/>
            <person name="Macleod F.I."/>
            <person name="White R.A. III"/>
            <person name="Burns B.P."/>
        </authorList>
    </citation>
    <scope>NUCLEOTIDE SEQUENCE</scope>
    <source>
        <strain evidence="8">Rbin_158</strain>
    </source>
</reference>
<dbReference type="NCBIfam" id="TIGR00460">
    <property type="entry name" value="fmt"/>
    <property type="match status" value="1"/>
</dbReference>
<organism evidence="8 9">
    <name type="scientific">candidate division KSB3 bacterium</name>
    <dbReference type="NCBI Taxonomy" id="2044937"/>
    <lineage>
        <taxon>Bacteria</taxon>
        <taxon>candidate division KSB3</taxon>
    </lineage>
</organism>
<dbReference type="Proteomes" id="UP000649604">
    <property type="component" value="Unassembled WGS sequence"/>
</dbReference>
<dbReference type="GO" id="GO:0004479">
    <property type="term" value="F:methionyl-tRNA formyltransferase activity"/>
    <property type="evidence" value="ECO:0007669"/>
    <property type="project" value="UniProtKB-UniRule"/>
</dbReference>
<evidence type="ECO:0000256" key="4">
    <source>
        <dbReference type="ARBA" id="ARBA00022917"/>
    </source>
</evidence>
<dbReference type="HAMAP" id="MF_00182">
    <property type="entry name" value="Formyl_trans"/>
    <property type="match status" value="1"/>
</dbReference>
<dbReference type="AlphaFoldDB" id="A0A9D5Q421"/>
<proteinExistence type="inferred from homology"/>
<feature type="domain" description="Formyl transferase N-terminal" evidence="6">
    <location>
        <begin position="1"/>
        <end position="179"/>
    </location>
</feature>
<keyword evidence="4 5" id="KW-0648">Protein biosynthesis</keyword>
<keyword evidence="3 5" id="KW-0808">Transferase</keyword>
<comment type="similarity">
    <text evidence="1 5">Belongs to the Fmt family.</text>
</comment>
<dbReference type="CDD" id="cd08704">
    <property type="entry name" value="Met_tRNA_FMT_C"/>
    <property type="match status" value="1"/>
</dbReference>
<dbReference type="FunFam" id="3.40.50.12230:FF:000001">
    <property type="entry name" value="Methionyl-tRNA formyltransferase"/>
    <property type="match status" value="1"/>
</dbReference>
<evidence type="ECO:0000313" key="8">
    <source>
        <dbReference type="EMBL" id="MBD3323100.1"/>
    </source>
</evidence>
<evidence type="ECO:0000256" key="3">
    <source>
        <dbReference type="ARBA" id="ARBA00022679"/>
    </source>
</evidence>
<dbReference type="SUPFAM" id="SSF53328">
    <property type="entry name" value="Formyltransferase"/>
    <property type="match status" value="1"/>
</dbReference>
<dbReference type="CDD" id="cd08646">
    <property type="entry name" value="FMT_core_Met-tRNA-FMT_N"/>
    <property type="match status" value="1"/>
</dbReference>
<protein>
    <recommendedName>
        <fullName evidence="2 5">Methionyl-tRNA formyltransferase</fullName>
        <ecNumber evidence="2 5">2.1.2.9</ecNumber>
    </recommendedName>
</protein>
<dbReference type="InterPro" id="IPR044135">
    <property type="entry name" value="Met-tRNA-FMT_C"/>
</dbReference>
<dbReference type="Gene3D" id="3.40.50.12230">
    <property type="match status" value="1"/>
</dbReference>
<dbReference type="InterPro" id="IPR002376">
    <property type="entry name" value="Formyl_transf_N"/>
</dbReference>
<dbReference type="PANTHER" id="PTHR11138">
    <property type="entry name" value="METHIONYL-TRNA FORMYLTRANSFERASE"/>
    <property type="match status" value="1"/>
</dbReference>
<dbReference type="InterPro" id="IPR041711">
    <property type="entry name" value="Met-tRNA-FMT_N"/>
</dbReference>
<sequence>MNIIFMGTPDFAVPTLRSLLDHAYPVLAVFTQPDRPKGRGRTVVAPPVKLLAKEHGIPVFQPEKVRAKDALETLREFAPDAIVVAAYGQILPESILEIPRLGCVNVHASLLPKYRGAAPIHWAIIRGEAETGITTMFMDQGMDTGDMLLQRAIPIAPDDTAGTLHDKLSLLGGDLLVETVQRLKTGALTGTPQNHDVATYAPMLKKEDGRVNWQAPAQVIDRHVRGMTPWPGAYTFFQGKMLKLLHVAVEEFSEKLQNVSPGTVVQLDKNSGPLIVAGEQSIRLLTVQPQNKNPMSGSEFCRGYRLNVGDQLET</sequence>
<dbReference type="EC" id="2.1.2.9" evidence="2 5"/>